<reference evidence="3" key="1">
    <citation type="submission" date="2020-04" db="EMBL/GenBank/DDBJ databases">
        <authorList>
            <person name="Alioto T."/>
            <person name="Alioto T."/>
            <person name="Gomez Garrido J."/>
        </authorList>
    </citation>
    <scope>NUCLEOTIDE SEQUENCE</scope>
    <source>
        <strain evidence="3">A484AB</strain>
    </source>
</reference>
<dbReference type="CDD" id="cd23385">
    <property type="entry name" value="beta-trefoil_Ricin_MRC-like"/>
    <property type="match status" value="1"/>
</dbReference>
<sequence length="619" mass="70615">MVILTICHAGQSKNIDIVRGERDKFTNVSGCNVANAVCSDESCADCQCMMDQTFVWTRGQYGKCVSNELMVYATSYKGSFLIQNNLDKSCIYQKFLDYSAFVIGSPTCNAKNWDSRWMWTNFGQLLNWKTLECMTDDFISDKYQYFPVMRKCNRNNQRQLWECVGDKKYNIMQLLSRRYMYYGEVVHFVTTKKIQSYETKWRRFDSKKDVCSQAVGCEIFADGSSLVILNKTKCEEQSDCLGEKRIRLSETKCFLLPNKIQYLHNDTWKALEIMNGSFVMSSSVHKMSLKWNLTRTPKSWKGILVQVQFQCESSTGTAKDTTTEHCVVIKYTGTFTGFNYNEEDRTINADIPRMPDGDGENGKDDGNDLNNDQEGNSAGKDNTKIIIIIICALVLFCIAGMVGIIVYKRRKRSVRSKNRNTENPVPDENSSPVVEEMAESANPQNNNSQPTPNQIQLYTIPNPGHEYEYVDANDRTFALRPQSPKYEIPQSPTYEYPEKPQSHQYEYPSLQREADTTEKYTDTGVMDSGYSPLVRSPVNNNESDDRGYTHLNNVQRGKEEAGATEMTDKPDGLLNAMDGEYTPLVRPSLKNKCEDSSYAHLINGKKTSDEGGRERGRMK</sequence>
<evidence type="ECO:0000313" key="4">
    <source>
        <dbReference type="Proteomes" id="UP001152795"/>
    </source>
</evidence>
<feature type="region of interest" description="Disordered" evidence="1">
    <location>
        <begin position="413"/>
        <end position="457"/>
    </location>
</feature>
<gene>
    <name evidence="3" type="ORF">PACLA_8A072375</name>
</gene>
<comment type="caution">
    <text evidence="3">The sequence shown here is derived from an EMBL/GenBank/DDBJ whole genome shotgun (WGS) entry which is preliminary data.</text>
</comment>
<keyword evidence="4" id="KW-1185">Reference proteome</keyword>
<dbReference type="SUPFAM" id="SSF50370">
    <property type="entry name" value="Ricin B-like lectins"/>
    <property type="match status" value="1"/>
</dbReference>
<accession>A0A7D9LCP5</accession>
<feature type="region of interest" description="Disordered" evidence="1">
    <location>
        <begin position="346"/>
        <end position="377"/>
    </location>
</feature>
<name>A0A7D9LCP5_PARCT</name>
<dbReference type="InterPro" id="IPR035992">
    <property type="entry name" value="Ricin_B-like_lectins"/>
</dbReference>
<feature type="region of interest" description="Disordered" evidence="1">
    <location>
        <begin position="524"/>
        <end position="579"/>
    </location>
</feature>
<dbReference type="OrthoDB" id="10436400at2759"/>
<keyword evidence="2" id="KW-1133">Transmembrane helix</keyword>
<feature type="transmembrane region" description="Helical" evidence="2">
    <location>
        <begin position="385"/>
        <end position="407"/>
    </location>
</feature>
<feature type="region of interest" description="Disordered" evidence="1">
    <location>
        <begin position="596"/>
        <end position="619"/>
    </location>
</feature>
<feature type="compositionally biased region" description="Low complexity" evidence="1">
    <location>
        <begin position="442"/>
        <end position="454"/>
    </location>
</feature>
<protein>
    <submittedName>
        <fullName evidence="3">Uncharacterized protein</fullName>
    </submittedName>
</protein>
<proteinExistence type="predicted"/>
<feature type="compositionally biased region" description="Basic and acidic residues" evidence="1">
    <location>
        <begin position="606"/>
        <end position="619"/>
    </location>
</feature>
<dbReference type="Gene3D" id="2.80.10.50">
    <property type="match status" value="1"/>
</dbReference>
<dbReference type="Proteomes" id="UP001152795">
    <property type="component" value="Unassembled WGS sequence"/>
</dbReference>
<organism evidence="3 4">
    <name type="scientific">Paramuricea clavata</name>
    <name type="common">Red gorgonian</name>
    <name type="synonym">Violescent sea-whip</name>
    <dbReference type="NCBI Taxonomy" id="317549"/>
    <lineage>
        <taxon>Eukaryota</taxon>
        <taxon>Metazoa</taxon>
        <taxon>Cnidaria</taxon>
        <taxon>Anthozoa</taxon>
        <taxon>Octocorallia</taxon>
        <taxon>Malacalcyonacea</taxon>
        <taxon>Plexauridae</taxon>
        <taxon>Paramuricea</taxon>
    </lineage>
</organism>
<evidence type="ECO:0000256" key="1">
    <source>
        <dbReference type="SAM" id="MobiDB-lite"/>
    </source>
</evidence>
<feature type="compositionally biased region" description="Basic and acidic residues" evidence="1">
    <location>
        <begin position="346"/>
        <end position="366"/>
    </location>
</feature>
<keyword evidence="2" id="KW-0812">Transmembrane</keyword>
<feature type="compositionally biased region" description="Basic and acidic residues" evidence="1">
    <location>
        <begin position="556"/>
        <end position="571"/>
    </location>
</feature>
<evidence type="ECO:0000256" key="2">
    <source>
        <dbReference type="SAM" id="Phobius"/>
    </source>
</evidence>
<dbReference type="EMBL" id="CACRXK020017411">
    <property type="protein sequence ID" value="CAB4031177.1"/>
    <property type="molecule type" value="Genomic_DNA"/>
</dbReference>
<evidence type="ECO:0000313" key="3">
    <source>
        <dbReference type="EMBL" id="CAB4031177.1"/>
    </source>
</evidence>
<keyword evidence="2" id="KW-0472">Membrane</keyword>
<dbReference type="AlphaFoldDB" id="A0A7D9LCP5"/>